<accession>A0A1H5TM76</accession>
<dbReference type="OrthoDB" id="5848566at2"/>
<dbReference type="AlphaFoldDB" id="A0A1H5TM76"/>
<evidence type="ECO:0000313" key="2">
    <source>
        <dbReference type="EMBL" id="SEF63962.1"/>
    </source>
</evidence>
<gene>
    <name evidence="2" type="ORF">SAMN04488244_102317</name>
</gene>
<keyword evidence="1" id="KW-0732">Signal</keyword>
<dbReference type="EMBL" id="FNVG01000002">
    <property type="protein sequence ID" value="SEF63962.1"/>
    <property type="molecule type" value="Genomic_DNA"/>
</dbReference>
<dbReference type="Proteomes" id="UP000236721">
    <property type="component" value="Unassembled WGS sequence"/>
</dbReference>
<reference evidence="3" key="1">
    <citation type="submission" date="2016-10" db="EMBL/GenBank/DDBJ databases">
        <authorList>
            <person name="Varghese N."/>
            <person name="Submissions S."/>
        </authorList>
    </citation>
    <scope>NUCLEOTIDE SEQUENCE [LARGE SCALE GENOMIC DNA]</scope>
    <source>
        <strain evidence="3">CGMCC 1.7062</strain>
    </source>
</reference>
<feature type="signal peptide" evidence="1">
    <location>
        <begin position="1"/>
        <end position="22"/>
    </location>
</feature>
<feature type="chain" id="PRO_5009285191" evidence="1">
    <location>
        <begin position="23"/>
        <end position="378"/>
    </location>
</feature>
<protein>
    <submittedName>
        <fullName evidence="2">Uncharacterized protein</fullName>
    </submittedName>
</protein>
<evidence type="ECO:0000256" key="1">
    <source>
        <dbReference type="SAM" id="SignalP"/>
    </source>
</evidence>
<sequence>MNIASRVFSVTLGLMISGYSTAGEVDNYYAWQVDIGDSKAAFNHYLNSAVIESLETINAQSEIYSCQEVSLEIMKVLGATRYPFAYRGALNTELEYWSQESERVQRYPSHSSQLNQYADNSLYSPEMRTMGVKTDLDYIVNINGVYLGTDKFSHFLGSGYEYYKRYLRELSNGKSSIEAQLTAIEWATGMEGGLLGVKVVGVYSYADLEANYQGFLMAKDLCEKNLLAYRKQGVDDTTYLWVLEHPIDISDYVNPNWDESFNASTYSKSRYKKVLSNLANLPTCTQLSGSWVKQQRKYYRDWPIGARTQYAGFVNTSFSMELLQVAQRTQHGLKIDNVWEQNFSLERFPVPAPLLMSFSKQAKLPLQSAHTIEQLCAD</sequence>
<proteinExistence type="predicted"/>
<keyword evidence="3" id="KW-1185">Reference proteome</keyword>
<evidence type="ECO:0000313" key="3">
    <source>
        <dbReference type="Proteomes" id="UP000236721"/>
    </source>
</evidence>
<dbReference type="RefSeq" id="WP_103878914.1">
    <property type="nucleotide sequence ID" value="NZ_FNVG01000002.1"/>
</dbReference>
<organism evidence="2 3">
    <name type="scientific">Vibrio hangzhouensis</name>
    <dbReference type="NCBI Taxonomy" id="462991"/>
    <lineage>
        <taxon>Bacteria</taxon>
        <taxon>Pseudomonadati</taxon>
        <taxon>Pseudomonadota</taxon>
        <taxon>Gammaproteobacteria</taxon>
        <taxon>Vibrionales</taxon>
        <taxon>Vibrionaceae</taxon>
        <taxon>Vibrio</taxon>
    </lineage>
</organism>
<name>A0A1H5TM76_9VIBR</name>